<dbReference type="InterPro" id="IPR039869">
    <property type="entry name" value="UBTD1/2"/>
</dbReference>
<dbReference type="Gene3D" id="1.20.225.20">
    <property type="entry name" value="Ub domain-containing protein, DC-UbP/UBTD2, N-terminal domain"/>
    <property type="match status" value="1"/>
</dbReference>
<dbReference type="PANTHER" id="PTHR13609">
    <property type="entry name" value="UBIQUITIN DOMAIN CONTAINING 1 PROTEIN-RELATED"/>
    <property type="match status" value="1"/>
</dbReference>
<feature type="region of interest" description="Disordered" evidence="1">
    <location>
        <begin position="171"/>
        <end position="192"/>
    </location>
</feature>
<sequence length="279" mass="30856">MSSVLFELTHNITATSPLRPASVASHGDSHASRSRAQKTIAPNVPLKPLDVNRRAKLPDPLTIPTSTSSENPGTTPWTRAKLERERTDWWATRETGSPDVWAAYKQMVEHLQREEVQQAQVLLDAIGCTCPTGKLWHGIFDERGDQYSIHDARHNFEWIVFEPKGLVESAAGAAPGGGLDGQEEDLLSDKGKGKRRAEEVIPVKCRLSTTGQDHVIEMSKDEKIGSLIKRLSYITGLEPRRHRISYLGRILQPGEVLPTEGPRAWKPGNVLGVLVLNEA</sequence>
<keyword evidence="4" id="KW-1185">Reference proteome</keyword>
<dbReference type="InterPro" id="IPR029071">
    <property type="entry name" value="Ubiquitin-like_domsf"/>
</dbReference>
<dbReference type="Proteomes" id="UP000799324">
    <property type="component" value="Unassembled WGS sequence"/>
</dbReference>
<gene>
    <name evidence="3" type="ORF">K491DRAFT_715299</name>
</gene>
<dbReference type="Pfam" id="PF16455">
    <property type="entry name" value="UBD"/>
    <property type="match status" value="1"/>
</dbReference>
<protein>
    <recommendedName>
        <fullName evidence="2">DC-UbP/UBTD2 N-terminal domain-containing protein</fullName>
    </recommendedName>
</protein>
<name>A0A6A6T9Q4_9PLEO</name>
<evidence type="ECO:0000256" key="1">
    <source>
        <dbReference type="SAM" id="MobiDB-lite"/>
    </source>
</evidence>
<feature type="compositionally biased region" description="Polar residues" evidence="1">
    <location>
        <begin position="63"/>
        <end position="77"/>
    </location>
</feature>
<reference evidence="3" key="1">
    <citation type="journal article" date="2020" name="Stud. Mycol.">
        <title>101 Dothideomycetes genomes: a test case for predicting lifestyles and emergence of pathogens.</title>
        <authorList>
            <person name="Haridas S."/>
            <person name="Albert R."/>
            <person name="Binder M."/>
            <person name="Bloem J."/>
            <person name="Labutti K."/>
            <person name="Salamov A."/>
            <person name="Andreopoulos B."/>
            <person name="Baker S."/>
            <person name="Barry K."/>
            <person name="Bills G."/>
            <person name="Bluhm B."/>
            <person name="Cannon C."/>
            <person name="Castanera R."/>
            <person name="Culley D."/>
            <person name="Daum C."/>
            <person name="Ezra D."/>
            <person name="Gonzalez J."/>
            <person name="Henrissat B."/>
            <person name="Kuo A."/>
            <person name="Liang C."/>
            <person name="Lipzen A."/>
            <person name="Lutzoni F."/>
            <person name="Magnuson J."/>
            <person name="Mondo S."/>
            <person name="Nolan M."/>
            <person name="Ohm R."/>
            <person name="Pangilinan J."/>
            <person name="Park H.-J."/>
            <person name="Ramirez L."/>
            <person name="Alfaro M."/>
            <person name="Sun H."/>
            <person name="Tritt A."/>
            <person name="Yoshinaga Y."/>
            <person name="Zwiers L.-H."/>
            <person name="Turgeon B."/>
            <person name="Goodwin S."/>
            <person name="Spatafora J."/>
            <person name="Crous P."/>
            <person name="Grigoriev I."/>
        </authorList>
    </citation>
    <scope>NUCLEOTIDE SEQUENCE</scope>
    <source>
        <strain evidence="3">CBS 122681</strain>
    </source>
</reference>
<dbReference type="InterPro" id="IPR032752">
    <property type="entry name" value="DC-UbP/UBTD2_N"/>
</dbReference>
<accession>A0A6A6T9Q4</accession>
<organism evidence="3 4">
    <name type="scientific">Lophiostoma macrostomum CBS 122681</name>
    <dbReference type="NCBI Taxonomy" id="1314788"/>
    <lineage>
        <taxon>Eukaryota</taxon>
        <taxon>Fungi</taxon>
        <taxon>Dikarya</taxon>
        <taxon>Ascomycota</taxon>
        <taxon>Pezizomycotina</taxon>
        <taxon>Dothideomycetes</taxon>
        <taxon>Pleosporomycetidae</taxon>
        <taxon>Pleosporales</taxon>
        <taxon>Lophiostomataceae</taxon>
        <taxon>Lophiostoma</taxon>
    </lineage>
</organism>
<proteinExistence type="predicted"/>
<evidence type="ECO:0000313" key="4">
    <source>
        <dbReference type="Proteomes" id="UP000799324"/>
    </source>
</evidence>
<feature type="region of interest" description="Disordered" evidence="1">
    <location>
        <begin position="17"/>
        <end position="78"/>
    </location>
</feature>
<evidence type="ECO:0000313" key="3">
    <source>
        <dbReference type="EMBL" id="KAF2656536.1"/>
    </source>
</evidence>
<evidence type="ECO:0000259" key="2">
    <source>
        <dbReference type="Pfam" id="PF16455"/>
    </source>
</evidence>
<feature type="domain" description="DC-UbP/UBTD2 N-terminal" evidence="2">
    <location>
        <begin position="70"/>
        <end position="168"/>
    </location>
</feature>
<dbReference type="SUPFAM" id="SSF54236">
    <property type="entry name" value="Ubiquitin-like"/>
    <property type="match status" value="1"/>
</dbReference>
<dbReference type="OrthoDB" id="1640476at2759"/>
<dbReference type="InterPro" id="IPR038169">
    <property type="entry name" value="DC-UbP/UBTD2_N_sf"/>
</dbReference>
<dbReference type="AlphaFoldDB" id="A0A6A6T9Q4"/>
<dbReference type="EMBL" id="MU004335">
    <property type="protein sequence ID" value="KAF2656536.1"/>
    <property type="molecule type" value="Genomic_DNA"/>
</dbReference>